<evidence type="ECO:0000256" key="4">
    <source>
        <dbReference type="ARBA" id="ARBA00022840"/>
    </source>
</evidence>
<dbReference type="PANTHER" id="PTHR42781">
    <property type="entry name" value="SPERMIDINE/PUTRESCINE IMPORT ATP-BINDING PROTEIN POTA"/>
    <property type="match status" value="1"/>
</dbReference>
<dbReference type="SUPFAM" id="SSF50331">
    <property type="entry name" value="MOP-like"/>
    <property type="match status" value="1"/>
</dbReference>
<dbReference type="InterPro" id="IPR027417">
    <property type="entry name" value="P-loop_NTPase"/>
</dbReference>
<dbReference type="GO" id="GO:0005524">
    <property type="term" value="F:ATP binding"/>
    <property type="evidence" value="ECO:0007669"/>
    <property type="project" value="UniProtKB-KW"/>
</dbReference>
<dbReference type="Pfam" id="PF08402">
    <property type="entry name" value="TOBE_2"/>
    <property type="match status" value="1"/>
</dbReference>
<keyword evidence="8" id="KW-1185">Reference proteome</keyword>
<comment type="similarity">
    <text evidence="1">Belongs to the ABC transporter superfamily.</text>
</comment>
<dbReference type="InterPro" id="IPR008995">
    <property type="entry name" value="Mo/tungstate-bd_C_term_dom"/>
</dbReference>
<dbReference type="PROSITE" id="PS00211">
    <property type="entry name" value="ABC_TRANSPORTER_1"/>
    <property type="match status" value="1"/>
</dbReference>
<sequence>MPDQLADHAQEPRPVAAGASAAGGDVPAVEFRNIDIAYGKFMAVRDFSLAIRRGSFVTLLGPSGCGKTTILRSIAGLVDISSGQISIGGRRVDDVPIYKRNIGLVFQSYALFPHKNVHDNVAFGLKYRNVPKADIDRKVRQALEMVRLPGSEKKLPSQLSGGQQQRIALARAIVFEPEVLLLDEPLSALDANMREEMRVEIKKIQKQTGITAIFVTHDQEEALSMSDQIVVMNAGRMEQIGTPEQVYDMPATAFVADFLGKANLLAGAVSAAEPGAATVSLAAGQAVQVATAKALPPGTAVTVVVRPQKISVGAAAPSNRLAGRVISTSYLGSSAIYEIDIGGGTTLRANTPIDGRVAREGETIEVGFNPRDCVLLDSDGSRIA</sequence>
<dbReference type="InterPro" id="IPR003593">
    <property type="entry name" value="AAA+_ATPase"/>
</dbReference>
<evidence type="ECO:0000256" key="5">
    <source>
        <dbReference type="SAM" id="MobiDB-lite"/>
    </source>
</evidence>
<feature type="region of interest" description="Disordered" evidence="5">
    <location>
        <begin position="1"/>
        <end position="21"/>
    </location>
</feature>
<dbReference type="InterPro" id="IPR017871">
    <property type="entry name" value="ABC_transporter-like_CS"/>
</dbReference>
<dbReference type="PROSITE" id="PS50893">
    <property type="entry name" value="ABC_TRANSPORTER_2"/>
    <property type="match status" value="1"/>
</dbReference>
<dbReference type="Pfam" id="PF00005">
    <property type="entry name" value="ABC_tran"/>
    <property type="match status" value="1"/>
</dbReference>
<name>A0ABV3R224_9HYPH</name>
<keyword evidence="3" id="KW-0547">Nucleotide-binding</keyword>
<dbReference type="Gene3D" id="2.40.50.100">
    <property type="match status" value="1"/>
</dbReference>
<dbReference type="SMART" id="SM00382">
    <property type="entry name" value="AAA"/>
    <property type="match status" value="1"/>
</dbReference>
<feature type="domain" description="ABC transporter" evidence="6">
    <location>
        <begin position="29"/>
        <end position="259"/>
    </location>
</feature>
<feature type="compositionally biased region" description="Basic and acidic residues" evidence="5">
    <location>
        <begin position="1"/>
        <end position="11"/>
    </location>
</feature>
<dbReference type="InterPro" id="IPR003439">
    <property type="entry name" value="ABC_transporter-like_ATP-bd"/>
</dbReference>
<evidence type="ECO:0000256" key="1">
    <source>
        <dbReference type="ARBA" id="ARBA00005417"/>
    </source>
</evidence>
<dbReference type="PANTHER" id="PTHR42781:SF4">
    <property type="entry name" value="SPERMIDINE_PUTRESCINE IMPORT ATP-BINDING PROTEIN POTA"/>
    <property type="match status" value="1"/>
</dbReference>
<dbReference type="Proteomes" id="UP001556196">
    <property type="component" value="Unassembled WGS sequence"/>
</dbReference>
<comment type="caution">
    <text evidence="7">The sequence shown here is derived from an EMBL/GenBank/DDBJ whole genome shotgun (WGS) entry which is preliminary data.</text>
</comment>
<keyword evidence="4 7" id="KW-0067">ATP-binding</keyword>
<protein>
    <submittedName>
        <fullName evidence="7">ABC transporter ATP-binding protein</fullName>
    </submittedName>
</protein>
<accession>A0ABV3R224</accession>
<evidence type="ECO:0000313" key="8">
    <source>
        <dbReference type="Proteomes" id="UP001556196"/>
    </source>
</evidence>
<feature type="compositionally biased region" description="Low complexity" evidence="5">
    <location>
        <begin position="12"/>
        <end position="21"/>
    </location>
</feature>
<dbReference type="InterPro" id="IPR013611">
    <property type="entry name" value="Transp-assoc_OB_typ2"/>
</dbReference>
<evidence type="ECO:0000259" key="6">
    <source>
        <dbReference type="PROSITE" id="PS50893"/>
    </source>
</evidence>
<keyword evidence="2" id="KW-0813">Transport</keyword>
<gene>
    <name evidence="7" type="ORF">ABUE31_14120</name>
</gene>
<dbReference type="Gene3D" id="2.40.50.140">
    <property type="entry name" value="Nucleic acid-binding proteins"/>
    <property type="match status" value="1"/>
</dbReference>
<organism evidence="7 8">
    <name type="scientific">Mesorhizobium marinum</name>
    <dbReference type="NCBI Taxonomy" id="3228790"/>
    <lineage>
        <taxon>Bacteria</taxon>
        <taxon>Pseudomonadati</taxon>
        <taxon>Pseudomonadota</taxon>
        <taxon>Alphaproteobacteria</taxon>
        <taxon>Hyphomicrobiales</taxon>
        <taxon>Phyllobacteriaceae</taxon>
        <taxon>Mesorhizobium</taxon>
    </lineage>
</organism>
<evidence type="ECO:0000256" key="2">
    <source>
        <dbReference type="ARBA" id="ARBA00022448"/>
    </source>
</evidence>
<proteinExistence type="inferred from homology"/>
<reference evidence="7 8" key="1">
    <citation type="submission" date="2024-06" db="EMBL/GenBank/DDBJ databases">
        <authorList>
            <person name="Tuo L."/>
        </authorList>
    </citation>
    <scope>NUCLEOTIDE SEQUENCE [LARGE SCALE GENOMIC DNA]</scope>
    <source>
        <strain evidence="7 8">ZMM04-5</strain>
    </source>
</reference>
<dbReference type="RefSeq" id="WP_367724285.1">
    <property type="nucleotide sequence ID" value="NZ_JBFOCH010000050.1"/>
</dbReference>
<dbReference type="SUPFAM" id="SSF52540">
    <property type="entry name" value="P-loop containing nucleoside triphosphate hydrolases"/>
    <property type="match status" value="1"/>
</dbReference>
<dbReference type="InterPro" id="IPR050093">
    <property type="entry name" value="ABC_SmlMolc_Importer"/>
</dbReference>
<evidence type="ECO:0000313" key="7">
    <source>
        <dbReference type="EMBL" id="MEW9807125.1"/>
    </source>
</evidence>
<dbReference type="Gene3D" id="3.40.50.300">
    <property type="entry name" value="P-loop containing nucleotide triphosphate hydrolases"/>
    <property type="match status" value="1"/>
</dbReference>
<evidence type="ECO:0000256" key="3">
    <source>
        <dbReference type="ARBA" id="ARBA00022741"/>
    </source>
</evidence>
<dbReference type="EMBL" id="JBFOCI010000004">
    <property type="protein sequence ID" value="MEW9807125.1"/>
    <property type="molecule type" value="Genomic_DNA"/>
</dbReference>
<dbReference type="InterPro" id="IPR012340">
    <property type="entry name" value="NA-bd_OB-fold"/>
</dbReference>